<dbReference type="AlphaFoldDB" id="A0A4C1YVD6"/>
<accession>A0A4C1YVD6</accession>
<evidence type="ECO:0000313" key="2">
    <source>
        <dbReference type="Proteomes" id="UP000299102"/>
    </source>
</evidence>
<proteinExistence type="predicted"/>
<name>A0A4C1YVD6_EUMVA</name>
<dbReference type="EMBL" id="BGZK01001393">
    <property type="protein sequence ID" value="GBP78943.1"/>
    <property type="molecule type" value="Genomic_DNA"/>
</dbReference>
<keyword evidence="2" id="KW-1185">Reference proteome</keyword>
<gene>
    <name evidence="1" type="ORF">EVAR_57894_1</name>
</gene>
<reference evidence="1 2" key="1">
    <citation type="journal article" date="2019" name="Commun. Biol.">
        <title>The bagworm genome reveals a unique fibroin gene that provides high tensile strength.</title>
        <authorList>
            <person name="Kono N."/>
            <person name="Nakamura H."/>
            <person name="Ohtoshi R."/>
            <person name="Tomita M."/>
            <person name="Numata K."/>
            <person name="Arakawa K."/>
        </authorList>
    </citation>
    <scope>NUCLEOTIDE SEQUENCE [LARGE SCALE GENOMIC DNA]</scope>
</reference>
<sequence>MHLEWRPPAFTVRYTGVKFKTRPFVPLCSARVDYERILSYFISTDHAVNHEPDAVSSFASSPGSAFEFNSGPNLDFDSVRNLHNTRTAPHSWTYNESFHLLADQ</sequence>
<dbReference type="Proteomes" id="UP000299102">
    <property type="component" value="Unassembled WGS sequence"/>
</dbReference>
<protein>
    <submittedName>
        <fullName evidence="1">Uncharacterized protein</fullName>
    </submittedName>
</protein>
<organism evidence="1 2">
    <name type="scientific">Eumeta variegata</name>
    <name type="common">Bagworm moth</name>
    <name type="synonym">Eumeta japonica</name>
    <dbReference type="NCBI Taxonomy" id="151549"/>
    <lineage>
        <taxon>Eukaryota</taxon>
        <taxon>Metazoa</taxon>
        <taxon>Ecdysozoa</taxon>
        <taxon>Arthropoda</taxon>
        <taxon>Hexapoda</taxon>
        <taxon>Insecta</taxon>
        <taxon>Pterygota</taxon>
        <taxon>Neoptera</taxon>
        <taxon>Endopterygota</taxon>
        <taxon>Lepidoptera</taxon>
        <taxon>Glossata</taxon>
        <taxon>Ditrysia</taxon>
        <taxon>Tineoidea</taxon>
        <taxon>Psychidae</taxon>
        <taxon>Oiketicinae</taxon>
        <taxon>Eumeta</taxon>
    </lineage>
</organism>
<evidence type="ECO:0000313" key="1">
    <source>
        <dbReference type="EMBL" id="GBP78943.1"/>
    </source>
</evidence>
<comment type="caution">
    <text evidence="1">The sequence shown here is derived from an EMBL/GenBank/DDBJ whole genome shotgun (WGS) entry which is preliminary data.</text>
</comment>